<dbReference type="Proteomes" id="UP000507222">
    <property type="component" value="Unassembled WGS sequence"/>
</dbReference>
<sequence length="78" mass="8273">MCWASGCGRMVDGGCRRKSGGRATTRAVVVGCAGGRYSASLGALQGTGVRRASREPCGWVLRGRSTQVYCRLGCRVWC</sequence>
<accession>A0A6J5UFS3</accession>
<protein>
    <submittedName>
        <fullName evidence="1">Uncharacterized protein</fullName>
    </submittedName>
</protein>
<gene>
    <name evidence="1" type="ORF">CURHAP_LOCUS23039</name>
</gene>
<dbReference type="EMBL" id="CAEKDK010000003">
    <property type="protein sequence ID" value="CAB4274507.1"/>
    <property type="molecule type" value="Genomic_DNA"/>
</dbReference>
<evidence type="ECO:0000313" key="2">
    <source>
        <dbReference type="Proteomes" id="UP000507222"/>
    </source>
</evidence>
<proteinExistence type="predicted"/>
<dbReference type="AlphaFoldDB" id="A0A6J5UFS3"/>
<name>A0A6J5UFS3_PRUAR</name>
<evidence type="ECO:0000313" key="1">
    <source>
        <dbReference type="EMBL" id="CAB4274507.1"/>
    </source>
</evidence>
<reference evidence="1 2" key="1">
    <citation type="submission" date="2020-05" db="EMBL/GenBank/DDBJ databases">
        <authorList>
            <person name="Campoy J."/>
            <person name="Schneeberger K."/>
            <person name="Spophaly S."/>
        </authorList>
    </citation>
    <scope>NUCLEOTIDE SEQUENCE [LARGE SCALE GENOMIC DNA]</scope>
    <source>
        <strain evidence="1">PruArmRojPasFocal</strain>
    </source>
</reference>
<organism evidence="1 2">
    <name type="scientific">Prunus armeniaca</name>
    <name type="common">Apricot</name>
    <name type="synonym">Armeniaca vulgaris</name>
    <dbReference type="NCBI Taxonomy" id="36596"/>
    <lineage>
        <taxon>Eukaryota</taxon>
        <taxon>Viridiplantae</taxon>
        <taxon>Streptophyta</taxon>
        <taxon>Embryophyta</taxon>
        <taxon>Tracheophyta</taxon>
        <taxon>Spermatophyta</taxon>
        <taxon>Magnoliopsida</taxon>
        <taxon>eudicotyledons</taxon>
        <taxon>Gunneridae</taxon>
        <taxon>Pentapetalae</taxon>
        <taxon>rosids</taxon>
        <taxon>fabids</taxon>
        <taxon>Rosales</taxon>
        <taxon>Rosaceae</taxon>
        <taxon>Amygdaloideae</taxon>
        <taxon>Amygdaleae</taxon>
        <taxon>Prunus</taxon>
    </lineage>
</organism>